<name>A0A543BIV5_9MICO</name>
<dbReference type="RefSeq" id="WP_141870752.1">
    <property type="nucleotide sequence ID" value="NZ_VFOX01000001.1"/>
</dbReference>
<dbReference type="GO" id="GO:0003824">
    <property type="term" value="F:catalytic activity"/>
    <property type="evidence" value="ECO:0007669"/>
    <property type="project" value="InterPro"/>
</dbReference>
<dbReference type="EMBL" id="VFOX01000001">
    <property type="protein sequence ID" value="TQL84721.1"/>
    <property type="molecule type" value="Genomic_DNA"/>
</dbReference>
<comment type="caution">
    <text evidence="1">The sequence shown here is derived from an EMBL/GenBank/DDBJ whole genome shotgun (WGS) entry which is preliminary data.</text>
</comment>
<dbReference type="AlphaFoldDB" id="A0A543BIV5"/>
<keyword evidence="2" id="KW-1185">Reference proteome</keyword>
<evidence type="ECO:0000313" key="1">
    <source>
        <dbReference type="EMBL" id="TQL84721.1"/>
    </source>
</evidence>
<dbReference type="Proteomes" id="UP000317209">
    <property type="component" value="Unassembled WGS sequence"/>
</dbReference>
<organism evidence="1 2">
    <name type="scientific">Microbacterium saperdae</name>
    <dbReference type="NCBI Taxonomy" id="69368"/>
    <lineage>
        <taxon>Bacteria</taxon>
        <taxon>Bacillati</taxon>
        <taxon>Actinomycetota</taxon>
        <taxon>Actinomycetes</taxon>
        <taxon>Micrococcales</taxon>
        <taxon>Microbacteriaceae</taxon>
        <taxon>Microbacterium</taxon>
    </lineage>
</organism>
<dbReference type="GO" id="GO:0030246">
    <property type="term" value="F:carbohydrate binding"/>
    <property type="evidence" value="ECO:0007669"/>
    <property type="project" value="InterPro"/>
</dbReference>
<proteinExistence type="predicted"/>
<dbReference type="GO" id="GO:0005975">
    <property type="term" value="P:carbohydrate metabolic process"/>
    <property type="evidence" value="ECO:0007669"/>
    <property type="project" value="InterPro"/>
</dbReference>
<dbReference type="SUPFAM" id="SSF74650">
    <property type="entry name" value="Galactose mutarotase-like"/>
    <property type="match status" value="1"/>
</dbReference>
<evidence type="ECO:0000313" key="2">
    <source>
        <dbReference type="Proteomes" id="UP000317209"/>
    </source>
</evidence>
<accession>A0A543BIV5</accession>
<reference evidence="1 2" key="1">
    <citation type="submission" date="2019-06" db="EMBL/GenBank/DDBJ databases">
        <title>Sequencing the genomes of 1000 actinobacteria strains.</title>
        <authorList>
            <person name="Klenk H.-P."/>
        </authorList>
    </citation>
    <scope>NUCLEOTIDE SEQUENCE [LARGE SCALE GENOMIC DNA]</scope>
    <source>
        <strain evidence="1 2">DSM 20169</strain>
    </source>
</reference>
<dbReference type="InterPro" id="IPR014718">
    <property type="entry name" value="GH-type_carb-bd"/>
</dbReference>
<sequence>MTTPVDTLAVVDEILDGDRCLHLSNERMTVSINVDHGAHLYALIDRRSGVDLLYKDPAGSRGYAVGGWYELFPNAGVACDFGGRPLTAHGDVQHAVWSAEVTAAAGSEIVVALSCVSADLPFALSKTITLSTDAAVLRIEETITNTSARRTPYLWGQHLTFGEAFLQGALIDVPDGPLRGTVVVGAHDSAPHDPATGALASFPTVAGDVIDLRRFPDDAVHAMLFSERLAAHRYAIAHADLDIRAEVSWDGDAWPYLWFWALRESRGGGIIACAIEPQASDVPVLTEALAAGRCPSLDGGEVTTAWIEFRLGETADG</sequence>
<dbReference type="Gene3D" id="2.70.98.10">
    <property type="match status" value="1"/>
</dbReference>
<gene>
    <name evidence="1" type="ORF">FB560_0313</name>
</gene>
<dbReference type="OrthoDB" id="2528227at2"/>
<dbReference type="InterPro" id="IPR011013">
    <property type="entry name" value="Gal_mutarotase_sf_dom"/>
</dbReference>
<protein>
    <submittedName>
        <fullName evidence="1">Galactose mutarotase-like enzyme</fullName>
    </submittedName>
</protein>